<dbReference type="InterPro" id="IPR050707">
    <property type="entry name" value="HTH_MetabolicPath_Reg"/>
</dbReference>
<evidence type="ECO:0000256" key="5">
    <source>
        <dbReference type="ARBA" id="ARBA00058938"/>
    </source>
</evidence>
<evidence type="ECO:0000256" key="3">
    <source>
        <dbReference type="ARBA" id="ARBA00023125"/>
    </source>
</evidence>
<feature type="domain" description="HTH iclR-type" evidence="7">
    <location>
        <begin position="12"/>
        <end position="73"/>
    </location>
</feature>
<dbReference type="PANTHER" id="PTHR30136:SF35">
    <property type="entry name" value="HTH-TYPE TRANSCRIPTIONAL REGULATOR RV1719"/>
    <property type="match status" value="1"/>
</dbReference>
<dbReference type="PANTHER" id="PTHR30136">
    <property type="entry name" value="HELIX-TURN-HELIX TRANSCRIPTIONAL REGULATOR, ICLR FAMILY"/>
    <property type="match status" value="1"/>
</dbReference>
<evidence type="ECO:0000256" key="6">
    <source>
        <dbReference type="ARBA" id="ARBA00070406"/>
    </source>
</evidence>
<evidence type="ECO:0000256" key="2">
    <source>
        <dbReference type="ARBA" id="ARBA00023015"/>
    </source>
</evidence>
<dbReference type="Gene3D" id="1.10.10.10">
    <property type="entry name" value="Winged helix-like DNA-binding domain superfamily/Winged helix DNA-binding domain"/>
    <property type="match status" value="1"/>
</dbReference>
<dbReference type="InterPro" id="IPR014757">
    <property type="entry name" value="Tscrpt_reg_IclR_C"/>
</dbReference>
<evidence type="ECO:0000259" key="7">
    <source>
        <dbReference type="PROSITE" id="PS51077"/>
    </source>
</evidence>
<accession>A0A6J4P2X8</accession>
<dbReference type="PROSITE" id="PS51077">
    <property type="entry name" value="HTH_ICLR"/>
    <property type="match status" value="1"/>
</dbReference>
<organism evidence="9">
    <name type="scientific">uncultured Propionibacteriaceae bacterium</name>
    <dbReference type="NCBI Taxonomy" id="257457"/>
    <lineage>
        <taxon>Bacteria</taxon>
        <taxon>Bacillati</taxon>
        <taxon>Actinomycetota</taxon>
        <taxon>Actinomycetes</taxon>
        <taxon>Propionibacteriales</taxon>
        <taxon>Propionibacteriaceae</taxon>
        <taxon>environmental samples</taxon>
    </lineage>
</organism>
<keyword evidence="1" id="KW-0319">Glycerol metabolism</keyword>
<dbReference type="Pfam" id="PF01614">
    <property type="entry name" value="IclR_C"/>
    <property type="match status" value="1"/>
</dbReference>
<feature type="domain" description="IclR-ED" evidence="8">
    <location>
        <begin position="74"/>
        <end position="256"/>
    </location>
</feature>
<dbReference type="GO" id="GO:0003700">
    <property type="term" value="F:DNA-binding transcription factor activity"/>
    <property type="evidence" value="ECO:0007669"/>
    <property type="project" value="TreeGrafter"/>
</dbReference>
<keyword evidence="4" id="KW-0804">Transcription</keyword>
<dbReference type="InterPro" id="IPR036388">
    <property type="entry name" value="WH-like_DNA-bd_sf"/>
</dbReference>
<dbReference type="PROSITE" id="PS51078">
    <property type="entry name" value="ICLR_ED"/>
    <property type="match status" value="1"/>
</dbReference>
<dbReference type="InterPro" id="IPR036390">
    <property type="entry name" value="WH_DNA-bd_sf"/>
</dbReference>
<name>A0A6J4P2X8_9ACTN</name>
<comment type="function">
    <text evidence="5">May be an activator protein for the gylABX operon.</text>
</comment>
<proteinExistence type="predicted"/>
<dbReference type="SMART" id="SM00346">
    <property type="entry name" value="HTH_ICLR"/>
    <property type="match status" value="1"/>
</dbReference>
<protein>
    <recommendedName>
        <fullName evidence="6">Glycerol operon regulatory protein</fullName>
    </recommendedName>
</protein>
<dbReference type="SUPFAM" id="SSF55781">
    <property type="entry name" value="GAF domain-like"/>
    <property type="match status" value="1"/>
</dbReference>
<evidence type="ECO:0000259" key="8">
    <source>
        <dbReference type="PROSITE" id="PS51078"/>
    </source>
</evidence>
<dbReference type="Pfam" id="PF09339">
    <property type="entry name" value="HTH_IclR"/>
    <property type="match status" value="1"/>
</dbReference>
<dbReference type="GO" id="GO:0006071">
    <property type="term" value="P:glycerol metabolic process"/>
    <property type="evidence" value="ECO:0007669"/>
    <property type="project" value="UniProtKB-KW"/>
</dbReference>
<dbReference type="SUPFAM" id="SSF46785">
    <property type="entry name" value="Winged helix' DNA-binding domain"/>
    <property type="match status" value="1"/>
</dbReference>
<keyword evidence="3" id="KW-0238">DNA-binding</keyword>
<dbReference type="GO" id="GO:0045892">
    <property type="term" value="P:negative regulation of DNA-templated transcription"/>
    <property type="evidence" value="ECO:0007669"/>
    <property type="project" value="TreeGrafter"/>
</dbReference>
<gene>
    <name evidence="9" type="ORF">AVDCRST_MAG75-2344</name>
</gene>
<dbReference type="FunFam" id="1.10.10.10:FF:000056">
    <property type="entry name" value="IclR family transcriptional regulator"/>
    <property type="match status" value="1"/>
</dbReference>
<dbReference type="GO" id="GO:0003677">
    <property type="term" value="F:DNA binding"/>
    <property type="evidence" value="ECO:0007669"/>
    <property type="project" value="UniProtKB-KW"/>
</dbReference>
<sequence length="267" mass="29016">MQVEQDHDRPVVESVLRATRLLECFRRGEPELTLAELVRRGGYSKTTTYRLLTTLEVAGWLERAPGGAFRLTIQPFQIGSILLDSLELRREAPPIMRRLSQQCGEAVYLTIPAGPCAVCVERVDHGDGVRVMDLNVGGSQPLNLGAAPRALLAFNERALLPQLLRAGLEARTPYSIATPDALRVDLAETRRRGYSISHDDATVGVSAIGAPVFDVHEQAVASISVGGLSERIIPPRTHHVAALLQAAWEISARLGSRREQVADAGPP</sequence>
<evidence type="ECO:0000256" key="4">
    <source>
        <dbReference type="ARBA" id="ARBA00023163"/>
    </source>
</evidence>
<dbReference type="InterPro" id="IPR029016">
    <property type="entry name" value="GAF-like_dom_sf"/>
</dbReference>
<dbReference type="Gene3D" id="3.30.450.40">
    <property type="match status" value="1"/>
</dbReference>
<dbReference type="EMBL" id="CADCUO010000163">
    <property type="protein sequence ID" value="CAA9404361.1"/>
    <property type="molecule type" value="Genomic_DNA"/>
</dbReference>
<reference evidence="9" key="1">
    <citation type="submission" date="2020-02" db="EMBL/GenBank/DDBJ databases">
        <authorList>
            <person name="Meier V. D."/>
        </authorList>
    </citation>
    <scope>NUCLEOTIDE SEQUENCE</scope>
    <source>
        <strain evidence="9">AVDCRST_MAG75</strain>
    </source>
</reference>
<keyword evidence="2" id="KW-0805">Transcription regulation</keyword>
<dbReference type="AlphaFoldDB" id="A0A6J4P2X8"/>
<evidence type="ECO:0000256" key="1">
    <source>
        <dbReference type="ARBA" id="ARBA00022798"/>
    </source>
</evidence>
<evidence type="ECO:0000313" key="9">
    <source>
        <dbReference type="EMBL" id="CAA9404361.1"/>
    </source>
</evidence>
<dbReference type="InterPro" id="IPR005471">
    <property type="entry name" value="Tscrpt_reg_IclR_N"/>
</dbReference>